<name>A0ABX0L0Y5_9NEIS</name>
<sequence length="213" mass="23103">MIKAIAILVALLISPFCAAGKPVAGQATPKLAAEWWQWAMSTPRDESPVADLSGANCSKNQSGSTWFLAGGFGSSKIRRTCTIPAGKTLFFPLINMVYMPARGVKSITCEDTKAAAALNNDTALDLFAELDGKPISNPRQYRISSQTCFDAFARQPASMQPYKAFPSATDGFWLLLKPLPPGTHTLKFGGKYNRESAGYGRMVQDIEYVLLVQ</sequence>
<accession>A0ABX0L0Y5</accession>
<proteinExistence type="predicted"/>
<dbReference type="Proteomes" id="UP000712570">
    <property type="component" value="Unassembled WGS sequence"/>
</dbReference>
<evidence type="ECO:0000313" key="2">
    <source>
        <dbReference type="EMBL" id="NHQ86178.1"/>
    </source>
</evidence>
<evidence type="ECO:0000313" key="3">
    <source>
        <dbReference type="Proteomes" id="UP000712570"/>
    </source>
</evidence>
<organism evidence="2 3">
    <name type="scientific">Iodobacter violaceini</name>
    <dbReference type="NCBI Taxonomy" id="3044271"/>
    <lineage>
        <taxon>Bacteria</taxon>
        <taxon>Pseudomonadati</taxon>
        <taxon>Pseudomonadota</taxon>
        <taxon>Betaproteobacteria</taxon>
        <taxon>Neisseriales</taxon>
        <taxon>Chitinibacteraceae</taxon>
        <taxon>Iodobacter</taxon>
    </lineage>
</organism>
<comment type="caution">
    <text evidence="2">The sequence shown here is derived from an EMBL/GenBank/DDBJ whole genome shotgun (WGS) entry which is preliminary data.</text>
</comment>
<keyword evidence="1" id="KW-0732">Signal</keyword>
<gene>
    <name evidence="2" type="ORF">HA050_08620</name>
</gene>
<evidence type="ECO:0000256" key="1">
    <source>
        <dbReference type="SAM" id="SignalP"/>
    </source>
</evidence>
<keyword evidence="3" id="KW-1185">Reference proteome</keyword>
<protein>
    <submittedName>
        <fullName evidence="2">Uncharacterized protein</fullName>
    </submittedName>
</protein>
<feature type="chain" id="PRO_5046128396" evidence="1">
    <location>
        <begin position="19"/>
        <end position="213"/>
    </location>
</feature>
<reference evidence="2 3" key="1">
    <citation type="submission" date="2020-03" db="EMBL/GenBank/DDBJ databases">
        <title>Draft genome sequence of environmentally isolated violet-colored cultures.</title>
        <authorList>
            <person name="Wilson H.S."/>
        </authorList>
    </citation>
    <scope>NUCLEOTIDE SEQUENCE [LARGE SCALE GENOMIC DNA]</scope>
    <source>
        <strain evidence="2 3">HSC-16F04</strain>
    </source>
</reference>
<feature type="signal peptide" evidence="1">
    <location>
        <begin position="1"/>
        <end position="18"/>
    </location>
</feature>
<dbReference type="RefSeq" id="WP_166824670.1">
    <property type="nucleotide sequence ID" value="NZ_JAAOLX010000004.1"/>
</dbReference>
<dbReference type="EMBL" id="JAAOLX010000004">
    <property type="protein sequence ID" value="NHQ86178.1"/>
    <property type="molecule type" value="Genomic_DNA"/>
</dbReference>